<feature type="domain" description="PAS" evidence="2">
    <location>
        <begin position="203"/>
        <end position="255"/>
    </location>
</feature>
<dbReference type="Gene3D" id="3.30.565.10">
    <property type="entry name" value="Histidine kinase-like ATPase, C-terminal domain"/>
    <property type="match status" value="1"/>
</dbReference>
<dbReference type="AlphaFoldDB" id="A0A0E3LH32"/>
<dbReference type="GeneID" id="24809717"/>
<evidence type="ECO:0000259" key="3">
    <source>
        <dbReference type="PROSITE" id="PS50113"/>
    </source>
</evidence>
<dbReference type="Gene3D" id="3.30.450.20">
    <property type="entry name" value="PAS domain"/>
    <property type="match status" value="2"/>
</dbReference>
<dbReference type="PROSITE" id="PS50113">
    <property type="entry name" value="PAC"/>
    <property type="match status" value="2"/>
</dbReference>
<dbReference type="SMART" id="SM00086">
    <property type="entry name" value="PAC"/>
    <property type="match status" value="2"/>
</dbReference>
<dbReference type="InterPro" id="IPR000700">
    <property type="entry name" value="PAS-assoc_C"/>
</dbReference>
<dbReference type="STRING" id="1434123.MSVAZ_1297"/>
<dbReference type="InterPro" id="IPR011495">
    <property type="entry name" value="Sig_transdc_His_kin_sub2_dim/P"/>
</dbReference>
<feature type="domain" description="PAC" evidence="3">
    <location>
        <begin position="405"/>
        <end position="457"/>
    </location>
</feature>
<evidence type="ECO:0000313" key="5">
    <source>
        <dbReference type="Proteomes" id="UP000033096"/>
    </source>
</evidence>
<dbReference type="PROSITE" id="PS50112">
    <property type="entry name" value="PAS"/>
    <property type="match status" value="1"/>
</dbReference>
<dbReference type="CDD" id="cd00130">
    <property type="entry name" value="PAS"/>
    <property type="match status" value="2"/>
</dbReference>
<dbReference type="InterPro" id="IPR036890">
    <property type="entry name" value="HATPase_C_sf"/>
</dbReference>
<dbReference type="InterPro" id="IPR001610">
    <property type="entry name" value="PAC"/>
</dbReference>
<proteinExistence type="predicted"/>
<dbReference type="InterPro" id="IPR035965">
    <property type="entry name" value="PAS-like_dom_sf"/>
</dbReference>
<accession>A0A0E3LH32</accession>
<dbReference type="Pfam" id="PF02518">
    <property type="entry name" value="HATPase_c"/>
    <property type="match status" value="1"/>
</dbReference>
<dbReference type="RefSeq" id="WP_052727911.1">
    <property type="nucleotide sequence ID" value="NZ_CP009520.1"/>
</dbReference>
<feature type="domain" description="Histidine kinase" evidence="1">
    <location>
        <begin position="465"/>
        <end position="676"/>
    </location>
</feature>
<dbReference type="InterPro" id="IPR025847">
    <property type="entry name" value="MEDS_domain"/>
</dbReference>
<name>A0A0E3LH32_9EURY</name>
<dbReference type="GO" id="GO:0016301">
    <property type="term" value="F:kinase activity"/>
    <property type="evidence" value="ECO:0007669"/>
    <property type="project" value="UniProtKB-KW"/>
</dbReference>
<dbReference type="Pfam" id="PF14417">
    <property type="entry name" value="MEDS"/>
    <property type="match status" value="1"/>
</dbReference>
<dbReference type="InterPro" id="IPR005467">
    <property type="entry name" value="His_kinase_dom"/>
</dbReference>
<keyword evidence="5" id="KW-1185">Reference proteome</keyword>
<protein>
    <submittedName>
        <fullName evidence="4">Sensory transduction histidine kinase</fullName>
    </submittedName>
</protein>
<dbReference type="Pfam" id="PF13426">
    <property type="entry name" value="PAS_9"/>
    <property type="match status" value="1"/>
</dbReference>
<reference evidence="4 5" key="1">
    <citation type="submission" date="2014-07" db="EMBL/GenBank/DDBJ databases">
        <title>Methanogenic archaea and the global carbon cycle.</title>
        <authorList>
            <person name="Henriksen J.R."/>
            <person name="Luke J."/>
            <person name="Reinhart S."/>
            <person name="Benedict M.N."/>
            <person name="Youngblut N.D."/>
            <person name="Metcalf M.E."/>
            <person name="Whitaker R.J."/>
            <person name="Metcalf W.W."/>
        </authorList>
    </citation>
    <scope>NUCLEOTIDE SEQUENCE [LARGE SCALE GENOMIC DNA]</scope>
    <source>
        <strain evidence="4 5">Z-761</strain>
    </source>
</reference>
<dbReference type="NCBIfam" id="TIGR00229">
    <property type="entry name" value="sensory_box"/>
    <property type="match status" value="2"/>
</dbReference>
<feature type="domain" description="PAC" evidence="3">
    <location>
        <begin position="276"/>
        <end position="328"/>
    </location>
</feature>
<sequence>MKESLRKSGIDIIGDVPWGTHICQFYQTKEDLIDTLVHYFKTGLNNNEFCLWILSEPLKVKDAKEFLRMAVPYIDSYLDKGQIQILPYSRFYAEEGVFDSERVLSSLVEKLNQALASGYDGLRLSGNALWLDKENWSDFVNYEIKLDSATGNYQMIALCTYFLDKFDATKIIEVAINHQIVLIKRDGKLEQIKNSKREKEEEKIRSLADIVESSNDAILTISLDGTITSWNKGAEQTYGYSAKEIIGKPISILEPPILIEETEELIELFKQGDKIHNYETLRLREDGRIINVSVTFSPIFDAFKKLVSISVISRDMTRSKRVEEKLRKSEERYRIATEQTGQVVYEYDLRTDKSSWAGAIEKVTGYSLEEFQRFGKKVWLKNIHLTDMSSGDEKFQSARKTGGRFKEELRLRKKDGSCIYIENNGVWLTGYDSQPCEAIGVLKDITERKKTENFLKSIETARKKEIHHRIKNNLQVISSLLDLQADKFNDTKVVEAFRESQNRVLSMALIHEELHEGMGSDVLNSSKYLERLVENIFQTYRSRNADIILNMDLEENIFFDMDTVVPLGLIVNELVSNSLKHAFVDRDNGQIQIELCKGESIGCKDNTAGSKQEEFHGTSFILIVSDNGVGIPGDFDLENPASLGMQLVNTLIDQLEGKLELKKGNGTEFTIKFRVM</sequence>
<dbReference type="KEGG" id="mvc:MSVAZ_1297"/>
<dbReference type="InterPro" id="IPR003594">
    <property type="entry name" value="HATPase_dom"/>
</dbReference>
<organism evidence="4 5">
    <name type="scientific">Methanosarcina vacuolata Z-761</name>
    <dbReference type="NCBI Taxonomy" id="1434123"/>
    <lineage>
        <taxon>Archaea</taxon>
        <taxon>Methanobacteriati</taxon>
        <taxon>Methanobacteriota</taxon>
        <taxon>Stenosarchaea group</taxon>
        <taxon>Methanomicrobia</taxon>
        <taxon>Methanosarcinales</taxon>
        <taxon>Methanosarcinaceae</taxon>
        <taxon>Methanosarcina</taxon>
    </lineage>
</organism>
<dbReference type="SUPFAM" id="SSF55785">
    <property type="entry name" value="PYP-like sensor domain (PAS domain)"/>
    <property type="match status" value="2"/>
</dbReference>
<evidence type="ECO:0000313" key="4">
    <source>
        <dbReference type="EMBL" id="AKB43566.1"/>
    </source>
</evidence>
<dbReference type="Proteomes" id="UP000033096">
    <property type="component" value="Chromosome"/>
</dbReference>
<dbReference type="SUPFAM" id="SSF55874">
    <property type="entry name" value="ATPase domain of HSP90 chaperone/DNA topoisomerase II/histidine kinase"/>
    <property type="match status" value="1"/>
</dbReference>
<gene>
    <name evidence="4" type="ORF">MSVAZ_1297</name>
</gene>
<dbReference type="PANTHER" id="PTHR43065">
    <property type="entry name" value="SENSOR HISTIDINE KINASE"/>
    <property type="match status" value="1"/>
</dbReference>
<dbReference type="Pfam" id="PF08447">
    <property type="entry name" value="PAS_3"/>
    <property type="match status" value="1"/>
</dbReference>
<dbReference type="PANTHER" id="PTHR43065:SF23">
    <property type="entry name" value="SENSOR HISTIDINE KINASE PDTAS"/>
    <property type="match status" value="1"/>
</dbReference>
<evidence type="ECO:0000259" key="1">
    <source>
        <dbReference type="PROSITE" id="PS50109"/>
    </source>
</evidence>
<dbReference type="EMBL" id="CP009520">
    <property type="protein sequence ID" value="AKB43566.1"/>
    <property type="molecule type" value="Genomic_DNA"/>
</dbReference>
<dbReference type="Pfam" id="PF07568">
    <property type="entry name" value="HisKA_2"/>
    <property type="match status" value="1"/>
</dbReference>
<dbReference type="SMART" id="SM00387">
    <property type="entry name" value="HATPase_c"/>
    <property type="match status" value="1"/>
</dbReference>
<dbReference type="InterPro" id="IPR013655">
    <property type="entry name" value="PAS_fold_3"/>
</dbReference>
<dbReference type="InterPro" id="IPR000014">
    <property type="entry name" value="PAS"/>
</dbReference>
<dbReference type="SMART" id="SM00091">
    <property type="entry name" value="PAS"/>
    <property type="match status" value="2"/>
</dbReference>
<dbReference type="PATRIC" id="fig|1434123.4.peg.1546"/>
<keyword evidence="4" id="KW-0418">Kinase</keyword>
<dbReference type="PROSITE" id="PS50109">
    <property type="entry name" value="HIS_KIN"/>
    <property type="match status" value="1"/>
</dbReference>
<dbReference type="HOGENOM" id="CLU_000445_114_57_2"/>
<keyword evidence="4" id="KW-0808">Transferase</keyword>
<evidence type="ECO:0000259" key="2">
    <source>
        <dbReference type="PROSITE" id="PS50112"/>
    </source>
</evidence>